<protein>
    <submittedName>
        <fullName evidence="4">DUF305 domain-containing protein</fullName>
    </submittedName>
</protein>
<comment type="caution">
    <text evidence="4">The sequence shown here is derived from an EMBL/GenBank/DDBJ whole genome shotgun (WGS) entry which is preliminary data.</text>
</comment>
<sequence length="127" mass="13862">MKTSSLVLAAVIGVVPSLALAQANHGGHSGHSTPAQTAQTPDNPAIKGYRQANETMHRAMDITFSGDADVDFVRGMIPHHQGAIDMAKVALQHAKDEQIRKWATDVIREQEREIAEMQAWLKKKGVQ</sequence>
<dbReference type="InterPro" id="IPR005183">
    <property type="entry name" value="DUF305_CopM-like"/>
</dbReference>
<dbReference type="PANTHER" id="PTHR36933">
    <property type="entry name" value="SLL0788 PROTEIN"/>
    <property type="match status" value="1"/>
</dbReference>
<dbReference type="PANTHER" id="PTHR36933:SF1">
    <property type="entry name" value="SLL0788 PROTEIN"/>
    <property type="match status" value="1"/>
</dbReference>
<dbReference type="AlphaFoldDB" id="A0A937D2J5"/>
<feature type="region of interest" description="Disordered" evidence="1">
    <location>
        <begin position="23"/>
        <end position="43"/>
    </location>
</feature>
<keyword evidence="5" id="KW-1185">Reference proteome</keyword>
<dbReference type="Gene3D" id="1.20.1260.10">
    <property type="match status" value="1"/>
</dbReference>
<evidence type="ECO:0000256" key="2">
    <source>
        <dbReference type="SAM" id="SignalP"/>
    </source>
</evidence>
<organism evidence="4 5">
    <name type="scientific">Microvirga aerilata</name>
    <dbReference type="NCBI Taxonomy" id="670292"/>
    <lineage>
        <taxon>Bacteria</taxon>
        <taxon>Pseudomonadati</taxon>
        <taxon>Pseudomonadota</taxon>
        <taxon>Alphaproteobacteria</taxon>
        <taxon>Hyphomicrobiales</taxon>
        <taxon>Methylobacteriaceae</taxon>
        <taxon>Microvirga</taxon>
    </lineage>
</organism>
<gene>
    <name evidence="4" type="ORF">JKG68_15270</name>
</gene>
<reference evidence="4" key="1">
    <citation type="submission" date="2021-01" db="EMBL/GenBank/DDBJ databases">
        <title>Microvirga sp.</title>
        <authorList>
            <person name="Kim M.K."/>
        </authorList>
    </citation>
    <scope>NUCLEOTIDE SEQUENCE</scope>
    <source>
        <strain evidence="4">5420S-16</strain>
    </source>
</reference>
<dbReference type="Proteomes" id="UP000605848">
    <property type="component" value="Unassembled WGS sequence"/>
</dbReference>
<keyword evidence="2" id="KW-0732">Signal</keyword>
<dbReference type="Pfam" id="PF03713">
    <property type="entry name" value="DUF305"/>
    <property type="match status" value="1"/>
</dbReference>
<name>A0A937D2J5_9HYPH</name>
<evidence type="ECO:0000256" key="1">
    <source>
        <dbReference type="SAM" id="MobiDB-lite"/>
    </source>
</evidence>
<accession>A0A937D2J5</accession>
<proteinExistence type="predicted"/>
<dbReference type="RefSeq" id="WP_202061010.1">
    <property type="nucleotide sequence ID" value="NZ_JAEQMY010000020.1"/>
</dbReference>
<dbReference type="EMBL" id="JAEQMY010000020">
    <property type="protein sequence ID" value="MBL0405330.1"/>
    <property type="molecule type" value="Genomic_DNA"/>
</dbReference>
<dbReference type="InterPro" id="IPR012347">
    <property type="entry name" value="Ferritin-like"/>
</dbReference>
<feature type="compositionally biased region" description="Polar residues" evidence="1">
    <location>
        <begin position="30"/>
        <end position="42"/>
    </location>
</feature>
<evidence type="ECO:0000313" key="4">
    <source>
        <dbReference type="EMBL" id="MBL0405330.1"/>
    </source>
</evidence>
<evidence type="ECO:0000259" key="3">
    <source>
        <dbReference type="Pfam" id="PF03713"/>
    </source>
</evidence>
<feature type="domain" description="DUF305" evidence="3">
    <location>
        <begin position="69"/>
        <end position="125"/>
    </location>
</feature>
<feature type="signal peptide" evidence="2">
    <location>
        <begin position="1"/>
        <end position="21"/>
    </location>
</feature>
<feature type="chain" id="PRO_5036691556" evidence="2">
    <location>
        <begin position="22"/>
        <end position="127"/>
    </location>
</feature>
<evidence type="ECO:0000313" key="5">
    <source>
        <dbReference type="Proteomes" id="UP000605848"/>
    </source>
</evidence>